<accession>A0AAV2GHM8</accession>
<proteinExistence type="predicted"/>
<organism evidence="3 4">
    <name type="scientific">Linum trigynum</name>
    <dbReference type="NCBI Taxonomy" id="586398"/>
    <lineage>
        <taxon>Eukaryota</taxon>
        <taxon>Viridiplantae</taxon>
        <taxon>Streptophyta</taxon>
        <taxon>Embryophyta</taxon>
        <taxon>Tracheophyta</taxon>
        <taxon>Spermatophyta</taxon>
        <taxon>Magnoliopsida</taxon>
        <taxon>eudicotyledons</taxon>
        <taxon>Gunneridae</taxon>
        <taxon>Pentapetalae</taxon>
        <taxon>rosids</taxon>
        <taxon>fabids</taxon>
        <taxon>Malpighiales</taxon>
        <taxon>Linaceae</taxon>
        <taxon>Linum</taxon>
    </lineage>
</organism>
<dbReference type="GO" id="GO:0003723">
    <property type="term" value="F:RNA binding"/>
    <property type="evidence" value="ECO:0007669"/>
    <property type="project" value="InterPro"/>
</dbReference>
<evidence type="ECO:0008006" key="5">
    <source>
        <dbReference type="Google" id="ProtNLM"/>
    </source>
</evidence>
<dbReference type="PROSITE" id="PS51375">
    <property type="entry name" value="PPR"/>
    <property type="match status" value="3"/>
</dbReference>
<dbReference type="InterPro" id="IPR046848">
    <property type="entry name" value="E_motif"/>
</dbReference>
<dbReference type="SUPFAM" id="SSF48452">
    <property type="entry name" value="TPR-like"/>
    <property type="match status" value="1"/>
</dbReference>
<dbReference type="InterPro" id="IPR046960">
    <property type="entry name" value="PPR_At4g14850-like_plant"/>
</dbReference>
<dbReference type="InterPro" id="IPR011990">
    <property type="entry name" value="TPR-like_helical_dom_sf"/>
</dbReference>
<dbReference type="Gene3D" id="1.25.40.10">
    <property type="entry name" value="Tetratricopeptide repeat domain"/>
    <property type="match status" value="3"/>
</dbReference>
<evidence type="ECO:0000313" key="4">
    <source>
        <dbReference type="Proteomes" id="UP001497516"/>
    </source>
</evidence>
<evidence type="ECO:0000256" key="2">
    <source>
        <dbReference type="PROSITE-ProRule" id="PRU00708"/>
    </source>
</evidence>
<sequence>MASIDLAAIIDECGSFLSRCITARNQKLGAAIHSNLLKRALNFNPFIVNRLIDMYAKCSSIESAEKAFEDLPFKNARSWNTIVSACWKMGMVETARNLFDQMPEPNLVSYNSLISGLSRRGYYVEALSVFRELQEDCVGGFCLDEYTVVSAVSCCGCLGGLGLVRQLHTVALVVGLGVNEIVSNVLIDGYGKCGEPETSYRIFSRKNERDVVSWTSMVAAYARSSRLDDAMSLFEQMPDRNTVAWTSLMAGFAQNGQNYSTLELFKQMLEEGVVPNAFTFVTLLGTCADLALLEGGKQIHGHLFKFCNREHFGSMYVNNALMDMYCKCGDMGSSKSLFEGMIEKDVVSWNSMITGFAQNGLADESLSVFREMVQGKARPNHVTFLGVLSACSHTGSLAEALQILEQMEKDYGISPRSEHYAVLIDLLGRKNRLSEAIELIGKSPGLTNHVGMWGALLGACRIHPNVDLAMKAAETLFRLEPSNAARYVMLNNIYIAANKWSDACRVRRAAEEKGIVKDVAYSWIEVRNERHEFVAKDKAHNQRGEIYQVISQLLDHMMGAGYRHCTSDCYFVGGDDAVVL</sequence>
<feature type="repeat" description="PPR" evidence="2">
    <location>
        <begin position="210"/>
        <end position="244"/>
    </location>
</feature>
<dbReference type="PANTHER" id="PTHR47926:SF346">
    <property type="entry name" value="PENTATRICOPEPTIDE REPEAT-CONTAINING PROTEIN"/>
    <property type="match status" value="1"/>
</dbReference>
<evidence type="ECO:0000256" key="1">
    <source>
        <dbReference type="ARBA" id="ARBA00022737"/>
    </source>
</evidence>
<dbReference type="PANTHER" id="PTHR47926">
    <property type="entry name" value="PENTATRICOPEPTIDE REPEAT-CONTAINING PROTEIN"/>
    <property type="match status" value="1"/>
</dbReference>
<dbReference type="NCBIfam" id="TIGR00756">
    <property type="entry name" value="PPR"/>
    <property type="match status" value="7"/>
</dbReference>
<dbReference type="EMBL" id="OZ034821">
    <property type="protein sequence ID" value="CAL1408965.1"/>
    <property type="molecule type" value="Genomic_DNA"/>
</dbReference>
<dbReference type="Proteomes" id="UP001497516">
    <property type="component" value="Chromosome 8"/>
</dbReference>
<dbReference type="Pfam" id="PF01535">
    <property type="entry name" value="PPR"/>
    <property type="match status" value="5"/>
</dbReference>
<evidence type="ECO:0000313" key="3">
    <source>
        <dbReference type="EMBL" id="CAL1408965.1"/>
    </source>
</evidence>
<dbReference type="Pfam" id="PF20431">
    <property type="entry name" value="E_motif"/>
    <property type="match status" value="1"/>
</dbReference>
<protein>
    <recommendedName>
        <fullName evidence="5">Pentatricopeptide repeat-containing protein</fullName>
    </recommendedName>
</protein>
<dbReference type="AlphaFoldDB" id="A0AAV2GHM8"/>
<feature type="repeat" description="PPR" evidence="2">
    <location>
        <begin position="75"/>
        <end position="109"/>
    </location>
</feature>
<dbReference type="Pfam" id="PF13041">
    <property type="entry name" value="PPR_2"/>
    <property type="match status" value="2"/>
</dbReference>
<dbReference type="InterPro" id="IPR002885">
    <property type="entry name" value="PPR_rpt"/>
</dbReference>
<keyword evidence="4" id="KW-1185">Reference proteome</keyword>
<keyword evidence="1" id="KW-0677">Repeat</keyword>
<dbReference type="FunFam" id="1.25.40.10:FF:000442">
    <property type="entry name" value="Pentatricopeptide repeat-containing protein At3g49710"/>
    <property type="match status" value="1"/>
</dbReference>
<gene>
    <name evidence="3" type="ORF">LTRI10_LOCUS48516</name>
</gene>
<dbReference type="GO" id="GO:0009451">
    <property type="term" value="P:RNA modification"/>
    <property type="evidence" value="ECO:0007669"/>
    <property type="project" value="InterPro"/>
</dbReference>
<dbReference type="FunFam" id="1.25.40.10:FF:000682">
    <property type="entry name" value="Pentatricopeptide repeat-containing protein At3g16610"/>
    <property type="match status" value="1"/>
</dbReference>
<reference evidence="3 4" key="1">
    <citation type="submission" date="2024-04" db="EMBL/GenBank/DDBJ databases">
        <authorList>
            <person name="Fracassetti M."/>
        </authorList>
    </citation>
    <scope>NUCLEOTIDE SEQUENCE [LARGE SCALE GENOMIC DNA]</scope>
</reference>
<feature type="repeat" description="PPR" evidence="2">
    <location>
        <begin position="345"/>
        <end position="379"/>
    </location>
</feature>
<name>A0AAV2GHM8_9ROSI</name>
<dbReference type="FunFam" id="1.25.40.10:FF:000280">
    <property type="entry name" value="Pentatricopeptide repeat-containing protein"/>
    <property type="match status" value="1"/>
</dbReference>